<protein>
    <submittedName>
        <fullName evidence="13">NADPH-dependent 2,4-dienoyl-CoA reductase</fullName>
    </submittedName>
</protein>
<name>A0ABP3FB60_9GAMM</name>
<comment type="cofactor">
    <cofactor evidence="2">
        <name>[4Fe-4S] cluster</name>
        <dbReference type="ChEBI" id="CHEBI:49883"/>
    </cofactor>
</comment>
<dbReference type="Gene3D" id="3.40.50.720">
    <property type="entry name" value="NAD(P)-binding Rossmann-like Domain"/>
    <property type="match status" value="1"/>
</dbReference>
<keyword evidence="8" id="KW-0408">Iron</keyword>
<dbReference type="SUPFAM" id="SSF51395">
    <property type="entry name" value="FMN-linked oxidoreductases"/>
    <property type="match status" value="1"/>
</dbReference>
<dbReference type="EMBL" id="BAAAFR010000001">
    <property type="protein sequence ID" value="GAA0307903.1"/>
    <property type="molecule type" value="Genomic_DNA"/>
</dbReference>
<keyword evidence="5" id="KW-0288">FMN</keyword>
<dbReference type="CDD" id="cd02930">
    <property type="entry name" value="DCR_FMN"/>
    <property type="match status" value="1"/>
</dbReference>
<evidence type="ECO:0000256" key="7">
    <source>
        <dbReference type="ARBA" id="ARBA00023002"/>
    </source>
</evidence>
<comment type="similarity">
    <text evidence="3">In the N-terminal section; belongs to the NADH:flavin oxidoreductase/NADH oxidase family.</text>
</comment>
<evidence type="ECO:0000256" key="2">
    <source>
        <dbReference type="ARBA" id="ARBA00001966"/>
    </source>
</evidence>
<dbReference type="Pfam" id="PF07992">
    <property type="entry name" value="Pyr_redox_2"/>
    <property type="match status" value="1"/>
</dbReference>
<comment type="cofactor">
    <cofactor evidence="1">
        <name>FMN</name>
        <dbReference type="ChEBI" id="CHEBI:58210"/>
    </cofactor>
</comment>
<gene>
    <name evidence="13" type="ORF">GCM10009129_01240</name>
</gene>
<dbReference type="InterPro" id="IPR051793">
    <property type="entry name" value="NADH:flavin_oxidoreductase"/>
</dbReference>
<dbReference type="SUPFAM" id="SSF51971">
    <property type="entry name" value="Nucleotide-binding domain"/>
    <property type="match status" value="1"/>
</dbReference>
<dbReference type="PRINTS" id="PR00368">
    <property type="entry name" value="FADPNR"/>
</dbReference>
<dbReference type="SUPFAM" id="SSF51905">
    <property type="entry name" value="FAD/NAD(P)-binding domain"/>
    <property type="match status" value="1"/>
</dbReference>
<evidence type="ECO:0000313" key="13">
    <source>
        <dbReference type="EMBL" id="GAA0307903.1"/>
    </source>
</evidence>
<feature type="region of interest" description="Disordered" evidence="10">
    <location>
        <begin position="1"/>
        <end position="20"/>
    </location>
</feature>
<dbReference type="PRINTS" id="PR00469">
    <property type="entry name" value="PNDRDTASEII"/>
</dbReference>
<evidence type="ECO:0000256" key="6">
    <source>
        <dbReference type="ARBA" id="ARBA00022723"/>
    </source>
</evidence>
<comment type="caution">
    <text evidence="13">The sequence shown here is derived from an EMBL/GenBank/DDBJ whole genome shotgun (WGS) entry which is preliminary data.</text>
</comment>
<evidence type="ECO:0000256" key="1">
    <source>
        <dbReference type="ARBA" id="ARBA00001917"/>
    </source>
</evidence>
<keyword evidence="14" id="KW-1185">Reference proteome</keyword>
<sequence>MDARSAAQANTAANDSHIPTHNSDYPHLFTPLDLGFTTLKNRVVMGSMHTGLEDRFYNYGKLAAYFAERAKGGVGMMITGGISPNREGWLLPAGGTMNTKMDVIHHQRLTRAVHKHDSKILMQILHSGRYGYHPFVVAPSPIKSPISPFKPRKMSAKNIQQTISDYARAATLAKQAGYDGVEVMGSEGYLINQFLSRHVNKRKDEYGGDIDGRMRFAVEIVQAIRAAVGEDFIIVFRLSMLDLVKDGNTMAEVIAVAQALEAAGVTIINTGIGWHEARVPTIVTSVPRAAFADFAAEVRRHVSIPVMAANRINMPHTAEHIVQSGQADLIQMARPLLADPNWANKAKAGQSARINTCIACNQACLDHTFEHKRSTCLVNPQACYETELVYKKAKRPKKVAVVGGGVAGMSAACVAAQRGHEVTLYEAKSRLGGQFNYAKVIPGKEEFFETIRYYRNELEHLGVHVKLNTAVDSDMLEASNYHHVIIATGVVPRSLEGKLEGAELPHVLSYAELLSGEHEIGATVAVIGAGGIGFDVSEYLTAQHTQVLTDAMLADPSYRPKAQSVAEWREEWGVTQDADYDSAGGLHKPEGITPKRQVYLMQRSKGRLGKGLNKTTGWVHRAHIKSHGVIEISGVQYEKITNEGIWITNAEGHSQLLRVDNVIVCAGQESVVDLMPKVGDAPKAQYHVIGGAKLAAELDAKRAIRDGAEVAAGI</sequence>
<dbReference type="InterPro" id="IPR013785">
    <property type="entry name" value="Aldolase_TIM"/>
</dbReference>
<dbReference type="InterPro" id="IPR023753">
    <property type="entry name" value="FAD/NAD-binding_dom"/>
</dbReference>
<dbReference type="PANTHER" id="PTHR42917:SF2">
    <property type="entry name" value="2,4-DIENOYL-COA REDUCTASE [(2E)-ENOYL-COA-PRODUCING]"/>
    <property type="match status" value="1"/>
</dbReference>
<evidence type="ECO:0000313" key="14">
    <source>
        <dbReference type="Proteomes" id="UP001501787"/>
    </source>
</evidence>
<evidence type="ECO:0000259" key="11">
    <source>
        <dbReference type="Pfam" id="PF00724"/>
    </source>
</evidence>
<dbReference type="Pfam" id="PF00724">
    <property type="entry name" value="Oxidored_FMN"/>
    <property type="match status" value="1"/>
</dbReference>
<keyword evidence="9" id="KW-0411">Iron-sulfur</keyword>
<organism evidence="13 14">
    <name type="scientific">Psychrobacter aestuarii</name>
    <dbReference type="NCBI Taxonomy" id="556327"/>
    <lineage>
        <taxon>Bacteria</taxon>
        <taxon>Pseudomonadati</taxon>
        <taxon>Pseudomonadota</taxon>
        <taxon>Gammaproteobacteria</taxon>
        <taxon>Moraxellales</taxon>
        <taxon>Moraxellaceae</taxon>
        <taxon>Psychrobacter</taxon>
    </lineage>
</organism>
<feature type="domain" description="FAD/NAD(P)-binding" evidence="12">
    <location>
        <begin position="397"/>
        <end position="674"/>
    </location>
</feature>
<dbReference type="RefSeq" id="WP_201504319.1">
    <property type="nucleotide sequence ID" value="NZ_BAAAFR010000001.1"/>
</dbReference>
<dbReference type="PANTHER" id="PTHR42917">
    <property type="entry name" value="2,4-DIENOYL-COA REDUCTASE"/>
    <property type="match status" value="1"/>
</dbReference>
<reference evidence="14" key="1">
    <citation type="journal article" date="2019" name="Int. J. Syst. Evol. Microbiol.">
        <title>The Global Catalogue of Microorganisms (GCM) 10K type strain sequencing project: providing services to taxonomists for standard genome sequencing and annotation.</title>
        <authorList>
            <consortium name="The Broad Institute Genomics Platform"/>
            <consortium name="The Broad Institute Genome Sequencing Center for Infectious Disease"/>
            <person name="Wu L."/>
            <person name="Ma J."/>
        </authorList>
    </citation>
    <scope>NUCLEOTIDE SEQUENCE [LARGE SCALE GENOMIC DNA]</scope>
    <source>
        <strain evidence="14">JCM 16343</strain>
    </source>
</reference>
<evidence type="ECO:0000256" key="10">
    <source>
        <dbReference type="SAM" id="MobiDB-lite"/>
    </source>
</evidence>
<dbReference type="InterPro" id="IPR001155">
    <property type="entry name" value="OxRdtase_FMN_N"/>
</dbReference>
<proteinExistence type="inferred from homology"/>
<keyword evidence="7" id="KW-0560">Oxidoreductase</keyword>
<dbReference type="Proteomes" id="UP001501787">
    <property type="component" value="Unassembled WGS sequence"/>
</dbReference>
<keyword evidence="4" id="KW-0285">Flavoprotein</keyword>
<evidence type="ECO:0000256" key="5">
    <source>
        <dbReference type="ARBA" id="ARBA00022643"/>
    </source>
</evidence>
<dbReference type="InterPro" id="IPR036188">
    <property type="entry name" value="FAD/NAD-bd_sf"/>
</dbReference>
<keyword evidence="6" id="KW-0479">Metal-binding</keyword>
<evidence type="ECO:0000256" key="3">
    <source>
        <dbReference type="ARBA" id="ARBA00011048"/>
    </source>
</evidence>
<evidence type="ECO:0000256" key="9">
    <source>
        <dbReference type="ARBA" id="ARBA00023014"/>
    </source>
</evidence>
<accession>A0ABP3FB60</accession>
<evidence type="ECO:0000259" key="12">
    <source>
        <dbReference type="Pfam" id="PF07992"/>
    </source>
</evidence>
<evidence type="ECO:0000256" key="8">
    <source>
        <dbReference type="ARBA" id="ARBA00023004"/>
    </source>
</evidence>
<feature type="domain" description="NADH:flavin oxidoreductase/NADH oxidase N-terminal" evidence="11">
    <location>
        <begin position="28"/>
        <end position="350"/>
    </location>
</feature>
<evidence type="ECO:0000256" key="4">
    <source>
        <dbReference type="ARBA" id="ARBA00022630"/>
    </source>
</evidence>
<dbReference type="Gene3D" id="3.50.50.60">
    <property type="entry name" value="FAD/NAD(P)-binding domain"/>
    <property type="match status" value="1"/>
</dbReference>
<dbReference type="Gene3D" id="3.20.20.70">
    <property type="entry name" value="Aldolase class I"/>
    <property type="match status" value="1"/>
</dbReference>
<feature type="compositionally biased region" description="Low complexity" evidence="10">
    <location>
        <begin position="1"/>
        <end position="13"/>
    </location>
</feature>